<evidence type="ECO:0000313" key="2">
    <source>
        <dbReference type="Proteomes" id="UP000716291"/>
    </source>
</evidence>
<protein>
    <submittedName>
        <fullName evidence="1">Uncharacterized protein</fullName>
    </submittedName>
</protein>
<gene>
    <name evidence="1" type="ORF">G6F64_012801</name>
</gene>
<dbReference type="AlphaFoldDB" id="A0A9P6WWH2"/>
<name>A0A9P6WWH2_RHIOR</name>
<accession>A0A9P6WWH2</accession>
<reference evidence="1" key="1">
    <citation type="journal article" date="2020" name="Microb. Genom.">
        <title>Genetic diversity of clinical and environmental Mucorales isolates obtained from an investigation of mucormycosis cases among solid organ transplant recipients.</title>
        <authorList>
            <person name="Nguyen M.H."/>
            <person name="Kaul D."/>
            <person name="Muto C."/>
            <person name="Cheng S.J."/>
            <person name="Richter R.A."/>
            <person name="Bruno V.M."/>
            <person name="Liu G."/>
            <person name="Beyhan S."/>
            <person name="Sundermann A.J."/>
            <person name="Mounaud S."/>
            <person name="Pasculle A.W."/>
            <person name="Nierman W.C."/>
            <person name="Driscoll E."/>
            <person name="Cumbie R."/>
            <person name="Clancy C.J."/>
            <person name="Dupont C.L."/>
        </authorList>
    </citation>
    <scope>NUCLEOTIDE SEQUENCE</scope>
    <source>
        <strain evidence="1">GL11</strain>
    </source>
</reference>
<organism evidence="1 2">
    <name type="scientific">Rhizopus oryzae</name>
    <name type="common">Mucormycosis agent</name>
    <name type="synonym">Rhizopus arrhizus var. delemar</name>
    <dbReference type="NCBI Taxonomy" id="64495"/>
    <lineage>
        <taxon>Eukaryota</taxon>
        <taxon>Fungi</taxon>
        <taxon>Fungi incertae sedis</taxon>
        <taxon>Mucoromycota</taxon>
        <taxon>Mucoromycotina</taxon>
        <taxon>Mucoromycetes</taxon>
        <taxon>Mucorales</taxon>
        <taxon>Mucorineae</taxon>
        <taxon>Rhizopodaceae</taxon>
        <taxon>Rhizopus</taxon>
    </lineage>
</organism>
<proteinExistence type="predicted"/>
<sequence length="102" mass="11389">MLNEVCKTAGSNVAFLHFSSEKSASVFFDSYADEGITINGIHFTLYPAKFKNGEYVKYDDKDLNFNACIVPASATLPESTDTNATTVVIFRVYNIKKYQVNQ</sequence>
<dbReference type="EMBL" id="JAANQT010004283">
    <property type="protein sequence ID" value="KAG1299749.1"/>
    <property type="molecule type" value="Genomic_DNA"/>
</dbReference>
<keyword evidence="2" id="KW-1185">Reference proteome</keyword>
<evidence type="ECO:0000313" key="1">
    <source>
        <dbReference type="EMBL" id="KAG1299749.1"/>
    </source>
</evidence>
<dbReference type="Proteomes" id="UP000716291">
    <property type="component" value="Unassembled WGS sequence"/>
</dbReference>
<comment type="caution">
    <text evidence="1">The sequence shown here is derived from an EMBL/GenBank/DDBJ whole genome shotgun (WGS) entry which is preliminary data.</text>
</comment>